<comment type="similarity">
    <text evidence="1">Belongs to the bacterial solute-binding protein 1 family.</text>
</comment>
<keyword evidence="6" id="KW-1185">Reference proteome</keyword>
<dbReference type="PANTHER" id="PTHR30061">
    <property type="entry name" value="MALTOSE-BINDING PERIPLASMIC PROTEIN"/>
    <property type="match status" value="1"/>
</dbReference>
<name>A0ABP7DCU8_9MICC</name>
<evidence type="ECO:0000256" key="4">
    <source>
        <dbReference type="SAM" id="MobiDB-lite"/>
    </source>
</evidence>
<evidence type="ECO:0000313" key="5">
    <source>
        <dbReference type="EMBL" id="GAA3702746.1"/>
    </source>
</evidence>
<evidence type="ECO:0000256" key="3">
    <source>
        <dbReference type="ARBA" id="ARBA00022729"/>
    </source>
</evidence>
<evidence type="ECO:0000313" key="6">
    <source>
        <dbReference type="Proteomes" id="UP001500752"/>
    </source>
</evidence>
<dbReference type="EMBL" id="BAABEO010000034">
    <property type="protein sequence ID" value="GAA3702746.1"/>
    <property type="molecule type" value="Genomic_DNA"/>
</dbReference>
<comment type="caution">
    <text evidence="5">The sequence shown here is derived from an EMBL/GenBank/DDBJ whole genome shotgun (WGS) entry which is preliminary data.</text>
</comment>
<dbReference type="RefSeq" id="WP_345154310.1">
    <property type="nucleotide sequence ID" value="NZ_BAABEO010000034.1"/>
</dbReference>
<keyword evidence="3" id="KW-0732">Signal</keyword>
<accession>A0ABP7DCU8</accession>
<sequence length="461" mass="48427">MPTLPIPNSRTATQRPSKPQAARGGRTRHGPVRDARAKGTALAAFAALAPLLLSGCASEAGPPVLTWYINPDAGGQSALAKKCTEAADGAYTIQTSLLPNDAASQREQLARRLAANDSSLDIMSLDPPFIPELAEPGFLAPVPEATAATTTANTLAGALAGATWKGTLVSVPFWANTQLLWYRKSVAEAAGLDLSQPVTWDQLIEAARDQGKFLGVQGARAESMTVWVNALVEGAGGRIVEDPEAAKNDITLGLESAAGEKAAEIVGTIGREGLGSAGLPTQAENESMLLFQGDKGSFMVNWPFVWPATNEAVKAGNLDGSLPEDIGWALYPQTVAGQDPAPPLGGINLGVGAASKHPDLAFHAIECIVAPENQAEYFLTNGNPPSDATAYDDPSVAESFPMAKTIRESLELSAPRPQTPYYNEITTGIQQNWAPPSDVTDQTPATTSEFILEVLRGERLL</sequence>
<dbReference type="Pfam" id="PF13416">
    <property type="entry name" value="SBP_bac_8"/>
    <property type="match status" value="1"/>
</dbReference>
<feature type="compositionally biased region" description="Polar residues" evidence="4">
    <location>
        <begin position="1"/>
        <end position="17"/>
    </location>
</feature>
<protein>
    <submittedName>
        <fullName evidence="5">ABC transporter substrate-binding protein</fullName>
    </submittedName>
</protein>
<dbReference type="InterPro" id="IPR006059">
    <property type="entry name" value="SBP"/>
</dbReference>
<feature type="region of interest" description="Disordered" evidence="4">
    <location>
        <begin position="1"/>
        <end position="34"/>
    </location>
</feature>
<dbReference type="PANTHER" id="PTHR30061:SF50">
    <property type="entry name" value="MALTOSE_MALTODEXTRIN-BINDING PERIPLASMIC PROTEIN"/>
    <property type="match status" value="1"/>
</dbReference>
<dbReference type="SUPFAM" id="SSF53850">
    <property type="entry name" value="Periplasmic binding protein-like II"/>
    <property type="match status" value="1"/>
</dbReference>
<dbReference type="Gene3D" id="3.40.190.10">
    <property type="entry name" value="Periplasmic binding protein-like II"/>
    <property type="match status" value="2"/>
</dbReference>
<organism evidence="5 6">
    <name type="scientific">Arthrobacter ginkgonis</name>
    <dbReference type="NCBI Taxonomy" id="1630594"/>
    <lineage>
        <taxon>Bacteria</taxon>
        <taxon>Bacillati</taxon>
        <taxon>Actinomycetota</taxon>
        <taxon>Actinomycetes</taxon>
        <taxon>Micrococcales</taxon>
        <taxon>Micrococcaceae</taxon>
        <taxon>Arthrobacter</taxon>
    </lineage>
</organism>
<keyword evidence="2" id="KW-0813">Transport</keyword>
<proteinExistence type="inferred from homology"/>
<dbReference type="Proteomes" id="UP001500752">
    <property type="component" value="Unassembled WGS sequence"/>
</dbReference>
<gene>
    <name evidence="5" type="ORF">GCM10023081_43900</name>
</gene>
<evidence type="ECO:0000256" key="1">
    <source>
        <dbReference type="ARBA" id="ARBA00008520"/>
    </source>
</evidence>
<reference evidence="6" key="1">
    <citation type="journal article" date="2019" name="Int. J. Syst. Evol. Microbiol.">
        <title>The Global Catalogue of Microorganisms (GCM) 10K type strain sequencing project: providing services to taxonomists for standard genome sequencing and annotation.</title>
        <authorList>
            <consortium name="The Broad Institute Genomics Platform"/>
            <consortium name="The Broad Institute Genome Sequencing Center for Infectious Disease"/>
            <person name="Wu L."/>
            <person name="Ma J."/>
        </authorList>
    </citation>
    <scope>NUCLEOTIDE SEQUENCE [LARGE SCALE GENOMIC DNA]</scope>
    <source>
        <strain evidence="6">JCM 30742</strain>
    </source>
</reference>
<evidence type="ECO:0000256" key="2">
    <source>
        <dbReference type="ARBA" id="ARBA00022448"/>
    </source>
</evidence>